<feature type="transmembrane region" description="Helical" evidence="1">
    <location>
        <begin position="63"/>
        <end position="84"/>
    </location>
</feature>
<evidence type="ECO:0000313" key="3">
    <source>
        <dbReference type="EMBL" id="KAE9984639.1"/>
    </source>
</evidence>
<dbReference type="EMBL" id="WNWQ01000092">
    <property type="protein sequence ID" value="KAE9979469.1"/>
    <property type="molecule type" value="Genomic_DNA"/>
</dbReference>
<keyword evidence="1" id="KW-0812">Transmembrane</keyword>
<evidence type="ECO:0000313" key="4">
    <source>
        <dbReference type="Proteomes" id="UP000447873"/>
    </source>
</evidence>
<evidence type="ECO:0000256" key="1">
    <source>
        <dbReference type="SAM" id="Phobius"/>
    </source>
</evidence>
<keyword evidence="1" id="KW-0472">Membrane</keyword>
<accession>A0A8H3Z442</accession>
<proteinExistence type="predicted"/>
<keyword evidence="1" id="KW-1133">Transmembrane helix</keyword>
<dbReference type="Proteomes" id="UP000433883">
    <property type="component" value="Unassembled WGS sequence"/>
</dbReference>
<evidence type="ECO:0000313" key="2">
    <source>
        <dbReference type="EMBL" id="KAE9979469.1"/>
    </source>
</evidence>
<dbReference type="AlphaFoldDB" id="A0A8H3Z442"/>
<protein>
    <submittedName>
        <fullName evidence="3">Uncharacterized protein</fullName>
    </submittedName>
</protein>
<sequence length="102" mass="11498">MSLHRIDNRLTHDQQNHSDFSTILESFYQLSTSTMAAFETSLIARGAQQLIKRKKNFAKREPGIILVFCILGSIALLLIGVFLMKKLAARRQVNEHKAASKA</sequence>
<organism evidence="3 4">
    <name type="scientific">Venturia inaequalis</name>
    <name type="common">Apple scab fungus</name>
    <dbReference type="NCBI Taxonomy" id="5025"/>
    <lineage>
        <taxon>Eukaryota</taxon>
        <taxon>Fungi</taxon>
        <taxon>Dikarya</taxon>
        <taxon>Ascomycota</taxon>
        <taxon>Pezizomycotina</taxon>
        <taxon>Dothideomycetes</taxon>
        <taxon>Pleosporomycetidae</taxon>
        <taxon>Venturiales</taxon>
        <taxon>Venturiaceae</taxon>
        <taxon>Venturia</taxon>
    </lineage>
</organism>
<comment type="caution">
    <text evidence="3">The sequence shown here is derived from an EMBL/GenBank/DDBJ whole genome shotgun (WGS) entry which is preliminary data.</text>
</comment>
<name>A0A8H3Z442_VENIN</name>
<dbReference type="Proteomes" id="UP000447873">
    <property type="component" value="Unassembled WGS sequence"/>
</dbReference>
<dbReference type="EMBL" id="WNWS01000048">
    <property type="protein sequence ID" value="KAE9984639.1"/>
    <property type="molecule type" value="Genomic_DNA"/>
</dbReference>
<reference evidence="3 4" key="1">
    <citation type="submission" date="2018-12" db="EMBL/GenBank/DDBJ databases">
        <title>Venturia inaequalis Genome Resource.</title>
        <authorList>
            <person name="Lichtner F.J."/>
        </authorList>
    </citation>
    <scope>NUCLEOTIDE SEQUENCE [LARGE SCALE GENOMIC DNA]</scope>
    <source>
        <strain evidence="3 4">120213</strain>
        <strain evidence="2">Bline_iso_100314</strain>
    </source>
</reference>
<gene>
    <name evidence="2" type="ORF">BLS_009776</name>
    <name evidence="3" type="ORF">EG328_008473</name>
</gene>